<evidence type="ECO:0000313" key="3">
    <source>
        <dbReference type="Proteomes" id="UP000257109"/>
    </source>
</evidence>
<dbReference type="EMBL" id="QJKJ01016496">
    <property type="protein sequence ID" value="RDX60912.1"/>
    <property type="molecule type" value="Genomic_DNA"/>
</dbReference>
<dbReference type="InterPro" id="IPR013103">
    <property type="entry name" value="RVT_2"/>
</dbReference>
<dbReference type="Pfam" id="PF07727">
    <property type="entry name" value="RVT_2"/>
    <property type="match status" value="1"/>
</dbReference>
<evidence type="ECO:0000313" key="2">
    <source>
        <dbReference type="EMBL" id="RDX60912.1"/>
    </source>
</evidence>
<protein>
    <recommendedName>
        <fullName evidence="1">Reverse transcriptase Ty1/copia-type domain-containing protein</fullName>
    </recommendedName>
</protein>
<dbReference type="OrthoDB" id="1747567at2759"/>
<organism evidence="2 3">
    <name type="scientific">Mucuna pruriens</name>
    <name type="common">Velvet bean</name>
    <name type="synonym">Dolichos pruriens</name>
    <dbReference type="NCBI Taxonomy" id="157652"/>
    <lineage>
        <taxon>Eukaryota</taxon>
        <taxon>Viridiplantae</taxon>
        <taxon>Streptophyta</taxon>
        <taxon>Embryophyta</taxon>
        <taxon>Tracheophyta</taxon>
        <taxon>Spermatophyta</taxon>
        <taxon>Magnoliopsida</taxon>
        <taxon>eudicotyledons</taxon>
        <taxon>Gunneridae</taxon>
        <taxon>Pentapetalae</taxon>
        <taxon>rosids</taxon>
        <taxon>fabids</taxon>
        <taxon>Fabales</taxon>
        <taxon>Fabaceae</taxon>
        <taxon>Papilionoideae</taxon>
        <taxon>50 kb inversion clade</taxon>
        <taxon>NPAAA clade</taxon>
        <taxon>indigoferoid/millettioid clade</taxon>
        <taxon>Phaseoleae</taxon>
        <taxon>Mucuna</taxon>
    </lineage>
</organism>
<name>A0A371E4F0_MUCPR</name>
<evidence type="ECO:0000259" key="1">
    <source>
        <dbReference type="Pfam" id="PF07727"/>
    </source>
</evidence>
<feature type="non-terminal residue" evidence="2">
    <location>
        <position position="1"/>
    </location>
</feature>
<gene>
    <name evidence="2" type="ORF">CR513_60909</name>
</gene>
<reference evidence="2" key="1">
    <citation type="submission" date="2018-05" db="EMBL/GenBank/DDBJ databases">
        <title>Draft genome of Mucuna pruriens seed.</title>
        <authorList>
            <person name="Nnadi N.E."/>
            <person name="Vos R."/>
            <person name="Hasami M.H."/>
            <person name="Devisetty U.K."/>
            <person name="Aguiy J.C."/>
        </authorList>
    </citation>
    <scope>NUCLEOTIDE SEQUENCE [LARGE SCALE GENOMIC DNA]</scope>
    <source>
        <strain evidence="2">JCA_2017</strain>
    </source>
</reference>
<feature type="domain" description="Reverse transcriptase Ty1/copia-type" evidence="1">
    <location>
        <begin position="40"/>
        <end position="134"/>
    </location>
</feature>
<proteinExistence type="predicted"/>
<keyword evidence="3" id="KW-1185">Reference proteome</keyword>
<dbReference type="Proteomes" id="UP000257109">
    <property type="component" value="Unassembled WGS sequence"/>
</dbReference>
<sequence length="141" mass="16576">MSEVSIPSNPIKDVVDDILIALRKGKRLSSILFLNLCVLIITLNNIRTYEIDYEETLALVTKMNTIRVFLHGDLVEVYIEILPRFYSHNEKNKVCTLIKTLYRLKQSPRAWFGRFAQVMISLEYRQSQETRYLYLPKEVCT</sequence>
<comment type="caution">
    <text evidence="2">The sequence shown here is derived from an EMBL/GenBank/DDBJ whole genome shotgun (WGS) entry which is preliminary data.</text>
</comment>
<dbReference type="AlphaFoldDB" id="A0A371E4F0"/>
<accession>A0A371E4F0</accession>